<evidence type="ECO:0000256" key="2">
    <source>
        <dbReference type="ARBA" id="ARBA00022475"/>
    </source>
</evidence>
<proteinExistence type="predicted"/>
<evidence type="ECO:0000259" key="11">
    <source>
        <dbReference type="PROSITE" id="PS50126"/>
    </source>
</evidence>
<dbReference type="EMBL" id="JBHLVF010000023">
    <property type="protein sequence ID" value="MFC0392732.1"/>
    <property type="molecule type" value="Genomic_DNA"/>
</dbReference>
<keyword evidence="10" id="KW-0472">Membrane</keyword>
<evidence type="ECO:0000256" key="4">
    <source>
        <dbReference type="ARBA" id="ARBA00022722"/>
    </source>
</evidence>
<evidence type="ECO:0000256" key="6">
    <source>
        <dbReference type="ARBA" id="ARBA00022759"/>
    </source>
</evidence>
<protein>
    <submittedName>
        <fullName evidence="12">Rne/Rng family ribonuclease</fullName>
    </submittedName>
</protein>
<keyword evidence="5" id="KW-0479">Metal-binding</keyword>
<gene>
    <name evidence="12" type="ORF">ACFFJ8_15275</name>
</gene>
<name>A0ABV6JAC7_9BACL</name>
<dbReference type="PANTHER" id="PTHR30001:SF1">
    <property type="entry name" value="RIBONUCLEASE E_G-LIKE PROTEIN, CHLOROPLASTIC"/>
    <property type="match status" value="1"/>
</dbReference>
<dbReference type="RefSeq" id="WP_204818831.1">
    <property type="nucleotide sequence ID" value="NZ_JANHOF010000005.1"/>
</dbReference>
<dbReference type="InterPro" id="IPR019307">
    <property type="entry name" value="RNA-bd_AU-1/RNase_E/G"/>
</dbReference>
<keyword evidence="13" id="KW-1185">Reference proteome</keyword>
<sequence length="414" mass="47183">MKQMLVHSQSDMLQTAIIQEGRLVEFDMEKTEAAGQLVGSLYKGKVINVLPGMQAAFVDIGLIKNAFLYIDDVLHPHLERQPKEKPLITELLQPGQELIVQVVKEPLGGKGARVTTHYSLPGRYLVYMPEADYVGVSKKVNGEQERGRLRFVGDSIRQEGEGVILRTAAEGESVQSLQGDVDFLRGLWSGIEERARRMTAPAELHREAGLAHRIVRDFLTAETDEVWIDDRNRFMETETLIRQMAPSMLKRLKHYEQREAMFARYRINVQLNEAFDRRTRLDCGGDLVWDTTEALTVIDVNTGKFVGTSDLEDTVFRTNMEAAEQIARLLRLRDVGGIIIVDFIDMELEQHREQILHRLEALVRLDRTKCQVVGWTRLGLLELTRKKARNHAMNQPYETCMSCKGRGKIQSLGK</sequence>
<dbReference type="InterPro" id="IPR004659">
    <property type="entry name" value="RNase_E/G"/>
</dbReference>
<keyword evidence="8" id="KW-0460">Magnesium</keyword>
<keyword evidence="9" id="KW-0694">RNA-binding</keyword>
<dbReference type="InterPro" id="IPR003029">
    <property type="entry name" value="S1_domain"/>
</dbReference>
<evidence type="ECO:0000256" key="7">
    <source>
        <dbReference type="ARBA" id="ARBA00022801"/>
    </source>
</evidence>
<comment type="caution">
    <text evidence="12">The sequence shown here is derived from an EMBL/GenBank/DDBJ whole genome shotgun (WGS) entry which is preliminary data.</text>
</comment>
<accession>A0ABV6JAC7</accession>
<evidence type="ECO:0000256" key="1">
    <source>
        <dbReference type="ARBA" id="ARBA00001946"/>
    </source>
</evidence>
<feature type="domain" description="S1 motif" evidence="11">
    <location>
        <begin position="39"/>
        <end position="104"/>
    </location>
</feature>
<dbReference type="SUPFAM" id="SSF50249">
    <property type="entry name" value="Nucleic acid-binding proteins"/>
    <property type="match status" value="1"/>
</dbReference>
<keyword evidence="4" id="KW-0540">Nuclease</keyword>
<dbReference type="PANTHER" id="PTHR30001">
    <property type="entry name" value="RIBONUCLEASE"/>
    <property type="match status" value="1"/>
</dbReference>
<dbReference type="CDD" id="cd04453">
    <property type="entry name" value="S1_RNase_E"/>
    <property type="match status" value="1"/>
</dbReference>
<comment type="cofactor">
    <cofactor evidence="1">
        <name>Mg(2+)</name>
        <dbReference type="ChEBI" id="CHEBI:18420"/>
    </cofactor>
</comment>
<evidence type="ECO:0000313" key="12">
    <source>
        <dbReference type="EMBL" id="MFC0392732.1"/>
    </source>
</evidence>
<dbReference type="InterPro" id="IPR012340">
    <property type="entry name" value="NA-bd_OB-fold"/>
</dbReference>
<dbReference type="Pfam" id="PF10150">
    <property type="entry name" value="RNase_E_G"/>
    <property type="match status" value="1"/>
</dbReference>
<evidence type="ECO:0000256" key="3">
    <source>
        <dbReference type="ARBA" id="ARBA00022519"/>
    </source>
</evidence>
<keyword evidence="7" id="KW-0378">Hydrolase</keyword>
<evidence type="ECO:0000256" key="9">
    <source>
        <dbReference type="ARBA" id="ARBA00022884"/>
    </source>
</evidence>
<reference evidence="12 13" key="1">
    <citation type="submission" date="2024-09" db="EMBL/GenBank/DDBJ databases">
        <authorList>
            <person name="Sun Q."/>
            <person name="Mori K."/>
        </authorList>
    </citation>
    <scope>NUCLEOTIDE SEQUENCE [LARGE SCALE GENOMIC DNA]</scope>
    <source>
        <strain evidence="12 13">CCM 4839</strain>
    </source>
</reference>
<keyword evidence="3" id="KW-0997">Cell inner membrane</keyword>
<keyword evidence="6" id="KW-0255">Endonuclease</keyword>
<evidence type="ECO:0000256" key="8">
    <source>
        <dbReference type="ARBA" id="ARBA00022842"/>
    </source>
</evidence>
<dbReference type="SMART" id="SM00316">
    <property type="entry name" value="S1"/>
    <property type="match status" value="1"/>
</dbReference>
<dbReference type="NCBIfam" id="TIGR00757">
    <property type="entry name" value="RNaseEG"/>
    <property type="match status" value="1"/>
</dbReference>
<dbReference type="PROSITE" id="PS50126">
    <property type="entry name" value="S1"/>
    <property type="match status" value="1"/>
</dbReference>
<dbReference type="Proteomes" id="UP001589818">
    <property type="component" value="Unassembled WGS sequence"/>
</dbReference>
<evidence type="ECO:0000256" key="10">
    <source>
        <dbReference type="ARBA" id="ARBA00023136"/>
    </source>
</evidence>
<dbReference type="Gene3D" id="2.40.50.140">
    <property type="entry name" value="Nucleic acid-binding proteins"/>
    <property type="match status" value="1"/>
</dbReference>
<evidence type="ECO:0000256" key="5">
    <source>
        <dbReference type="ARBA" id="ARBA00022723"/>
    </source>
</evidence>
<organism evidence="12 13">
    <name type="scientific">Paenibacillus mendelii</name>
    <dbReference type="NCBI Taxonomy" id="206163"/>
    <lineage>
        <taxon>Bacteria</taxon>
        <taxon>Bacillati</taxon>
        <taxon>Bacillota</taxon>
        <taxon>Bacilli</taxon>
        <taxon>Bacillales</taxon>
        <taxon>Paenibacillaceae</taxon>
        <taxon>Paenibacillus</taxon>
    </lineage>
</organism>
<evidence type="ECO:0000313" key="13">
    <source>
        <dbReference type="Proteomes" id="UP001589818"/>
    </source>
</evidence>
<keyword evidence="2" id="KW-1003">Cell membrane</keyword>